<keyword evidence="6" id="KW-0472">Membrane</keyword>
<evidence type="ECO:0000313" key="8">
    <source>
        <dbReference type="Proteomes" id="UP000314982"/>
    </source>
</evidence>
<sequence>MVATLRRHFVTVVLVATNLNSSLLLVVVCIGAGILRLIIMDSENYVETHPSDDNEAMKTSDVYKVDKNLPKRFNNPDCFQGYSTKKKHPFYQTSSQIYGSKRPTVHEMPTTFNGSYRKFSEHMLKSGMFRDNGFNTSIEKSKITGHDTIPMFQDRINFNYAYNSGNGPKN</sequence>
<dbReference type="PANTHER" id="PTHR20899">
    <property type="entry name" value="PIERCE HOMOLOG"/>
    <property type="match status" value="1"/>
</dbReference>
<dbReference type="PANTHER" id="PTHR20899:SF1">
    <property type="entry name" value="PIERCER OF MICROTUBULE WALL 1 PROTEIN"/>
    <property type="match status" value="1"/>
</dbReference>
<evidence type="ECO:0000313" key="7">
    <source>
        <dbReference type="Ensembl" id="ENSHHUP00000056162.1"/>
    </source>
</evidence>
<evidence type="ECO:0000256" key="2">
    <source>
        <dbReference type="ARBA" id="ARBA00022490"/>
    </source>
</evidence>
<name>A0A4W5NYM9_9TELE</name>
<dbReference type="AlphaFoldDB" id="A0A4W5NYM9"/>
<comment type="subcellular location">
    <subcellularLocation>
        <location evidence="1">Cytoplasm</location>
        <location evidence="1">Cytoskeleton</location>
        <location evidence="1">Cilium axoneme</location>
    </subcellularLocation>
</comment>
<dbReference type="Pfam" id="PF14892">
    <property type="entry name" value="PIRC1_2"/>
    <property type="match status" value="1"/>
</dbReference>
<reference evidence="8" key="1">
    <citation type="submission" date="2018-06" db="EMBL/GenBank/DDBJ databases">
        <title>Genome assembly of Danube salmon.</title>
        <authorList>
            <person name="Macqueen D.J."/>
            <person name="Gundappa M.K."/>
        </authorList>
    </citation>
    <scope>NUCLEOTIDE SEQUENCE [LARGE SCALE GENOMIC DNA]</scope>
</reference>
<accession>A0A4W5NYM9</accession>
<organism evidence="7 8">
    <name type="scientific">Hucho hucho</name>
    <name type="common">huchen</name>
    <dbReference type="NCBI Taxonomy" id="62062"/>
    <lineage>
        <taxon>Eukaryota</taxon>
        <taxon>Metazoa</taxon>
        <taxon>Chordata</taxon>
        <taxon>Craniata</taxon>
        <taxon>Vertebrata</taxon>
        <taxon>Euteleostomi</taxon>
        <taxon>Actinopterygii</taxon>
        <taxon>Neopterygii</taxon>
        <taxon>Teleostei</taxon>
        <taxon>Protacanthopterygii</taxon>
        <taxon>Salmoniformes</taxon>
        <taxon>Salmonidae</taxon>
        <taxon>Salmoninae</taxon>
        <taxon>Hucho</taxon>
    </lineage>
</organism>
<dbReference type="InterPro" id="IPR026507">
    <property type="entry name" value="PIRC1/2"/>
</dbReference>
<keyword evidence="3" id="KW-0206">Cytoskeleton</keyword>
<dbReference type="GeneTree" id="ENSGT00940000154745"/>
<evidence type="ECO:0000256" key="1">
    <source>
        <dbReference type="ARBA" id="ARBA00004430"/>
    </source>
</evidence>
<keyword evidence="2" id="KW-0963">Cytoplasm</keyword>
<dbReference type="GO" id="GO:0005879">
    <property type="term" value="C:axonemal microtubule"/>
    <property type="evidence" value="ECO:0007669"/>
    <property type="project" value="InterPro"/>
</dbReference>
<dbReference type="GO" id="GO:0060971">
    <property type="term" value="P:embryonic heart tube left/right pattern formation"/>
    <property type="evidence" value="ECO:0007669"/>
    <property type="project" value="Ensembl"/>
</dbReference>
<evidence type="ECO:0000256" key="5">
    <source>
        <dbReference type="ARBA" id="ARBA00038014"/>
    </source>
</evidence>
<evidence type="ECO:0000256" key="6">
    <source>
        <dbReference type="SAM" id="Phobius"/>
    </source>
</evidence>
<keyword evidence="6" id="KW-1133">Transmembrane helix</keyword>
<dbReference type="STRING" id="62062.ENSHHUP00000056162"/>
<dbReference type="GO" id="GO:0036158">
    <property type="term" value="P:outer dynein arm assembly"/>
    <property type="evidence" value="ECO:0007669"/>
    <property type="project" value="Ensembl"/>
</dbReference>
<proteinExistence type="inferred from homology"/>
<protein>
    <submittedName>
        <fullName evidence="7">Piercer of microtubule wall 1</fullName>
    </submittedName>
</protein>
<feature type="transmembrane region" description="Helical" evidence="6">
    <location>
        <begin position="12"/>
        <end position="35"/>
    </location>
</feature>
<keyword evidence="8" id="KW-1185">Reference proteome</keyword>
<dbReference type="Ensembl" id="ENSHHUT00000058099.1">
    <property type="protein sequence ID" value="ENSHHUP00000056162.1"/>
    <property type="gene ID" value="ENSHHUG00000033529.1"/>
</dbReference>
<reference evidence="7" key="3">
    <citation type="submission" date="2025-09" db="UniProtKB">
        <authorList>
            <consortium name="Ensembl"/>
        </authorList>
    </citation>
    <scope>IDENTIFICATION</scope>
</reference>
<keyword evidence="4" id="KW-0966">Cell projection</keyword>
<comment type="similarity">
    <text evidence="5">Belongs to the PIERCE1 family.</text>
</comment>
<evidence type="ECO:0000256" key="3">
    <source>
        <dbReference type="ARBA" id="ARBA00023212"/>
    </source>
</evidence>
<reference evidence="7" key="2">
    <citation type="submission" date="2025-08" db="UniProtKB">
        <authorList>
            <consortium name="Ensembl"/>
        </authorList>
    </citation>
    <scope>IDENTIFICATION</scope>
</reference>
<evidence type="ECO:0000256" key="4">
    <source>
        <dbReference type="ARBA" id="ARBA00023273"/>
    </source>
</evidence>
<dbReference type="Proteomes" id="UP000314982">
    <property type="component" value="Unassembled WGS sequence"/>
</dbReference>
<keyword evidence="6" id="KW-0812">Transmembrane</keyword>